<gene>
    <name evidence="2" type="ORF">RISINGSUN_158</name>
</gene>
<keyword evidence="1" id="KW-0812">Transmembrane</keyword>
<accession>A0A223LHQ4</accession>
<feature type="transmembrane region" description="Helical" evidence="1">
    <location>
        <begin position="36"/>
        <end position="53"/>
    </location>
</feature>
<dbReference type="EMBL" id="MF459646">
    <property type="protein sequence ID" value="ASU03512.1"/>
    <property type="molecule type" value="Genomic_DNA"/>
</dbReference>
<reference evidence="3" key="1">
    <citation type="submission" date="2017-07" db="EMBL/GenBank/DDBJ databases">
        <authorList>
            <person name="Putnam M.J."/>
            <person name="Sharma R."/>
            <person name="Kruger J.L."/>
            <person name="Berg J.A."/>
            <person name="Payne A.M."/>
            <person name="Fajardo C.P."/>
            <person name="Breakwell D.P."/>
            <person name="Hope S."/>
            <person name="Grose J.H."/>
        </authorList>
    </citation>
    <scope>NUCLEOTIDE SEQUENCE [LARGE SCALE GENOMIC DNA]</scope>
</reference>
<organism evidence="2 3">
    <name type="scientific">Erwinia phage vB_EamM_RisingSun</name>
    <dbReference type="NCBI Taxonomy" id="2026080"/>
    <lineage>
        <taxon>Viruses</taxon>
        <taxon>Duplodnaviria</taxon>
        <taxon>Heunggongvirae</taxon>
        <taxon>Uroviricota</taxon>
        <taxon>Caudoviricetes</taxon>
        <taxon>Chimalliviridae</taxon>
        <taxon>Risingsunvirus</taxon>
        <taxon>Risingsunvirus risingsun</taxon>
    </lineage>
</organism>
<evidence type="ECO:0000313" key="3">
    <source>
        <dbReference type="Proteomes" id="UP000225553"/>
    </source>
</evidence>
<name>A0A223LHQ4_9CAUD</name>
<sequence length="112" mass="12841">MGEKAREVDTLALSELIEDGLHETETSGYFKSKRGGYVYLSAAAAAVIRLFVADIKAHAKEHKYEFANATKQGCFMLWKHSNEKARNRELYYRYAFHPPVERHIPVVDLQIP</sequence>
<evidence type="ECO:0000313" key="2">
    <source>
        <dbReference type="EMBL" id="ASU03512.1"/>
    </source>
</evidence>
<keyword evidence="1" id="KW-1133">Transmembrane helix</keyword>
<keyword evidence="3" id="KW-1185">Reference proteome</keyword>
<dbReference type="Proteomes" id="UP000225553">
    <property type="component" value="Segment"/>
</dbReference>
<proteinExistence type="predicted"/>
<keyword evidence="1" id="KW-0472">Membrane</keyword>
<evidence type="ECO:0000256" key="1">
    <source>
        <dbReference type="SAM" id="Phobius"/>
    </source>
</evidence>
<protein>
    <submittedName>
        <fullName evidence="2">Uncharacterized protein</fullName>
    </submittedName>
</protein>